<evidence type="ECO:0000256" key="10">
    <source>
        <dbReference type="SAM" id="MobiDB-lite"/>
    </source>
</evidence>
<evidence type="ECO:0000256" key="4">
    <source>
        <dbReference type="ARBA" id="ARBA00022701"/>
    </source>
</evidence>
<organism evidence="11 12">
    <name type="scientific">Tothia fuscella</name>
    <dbReference type="NCBI Taxonomy" id="1048955"/>
    <lineage>
        <taxon>Eukaryota</taxon>
        <taxon>Fungi</taxon>
        <taxon>Dikarya</taxon>
        <taxon>Ascomycota</taxon>
        <taxon>Pezizomycotina</taxon>
        <taxon>Dothideomycetes</taxon>
        <taxon>Pleosporomycetidae</taxon>
        <taxon>Venturiales</taxon>
        <taxon>Cylindrosympodiaceae</taxon>
        <taxon>Tothia</taxon>
    </lineage>
</organism>
<dbReference type="GO" id="GO:0005874">
    <property type="term" value="C:microtubule"/>
    <property type="evidence" value="ECO:0007669"/>
    <property type="project" value="UniProtKB-KW"/>
</dbReference>
<feature type="compositionally biased region" description="Polar residues" evidence="10">
    <location>
        <begin position="1"/>
        <end position="20"/>
    </location>
</feature>
<evidence type="ECO:0000313" key="12">
    <source>
        <dbReference type="Proteomes" id="UP000800235"/>
    </source>
</evidence>
<keyword evidence="7" id="KW-0243">Dynein</keyword>
<name>A0A9P4NYL3_9PEZI</name>
<accession>A0A9P4NYL3</accession>
<evidence type="ECO:0000256" key="6">
    <source>
        <dbReference type="ARBA" id="ARBA00022840"/>
    </source>
</evidence>
<dbReference type="GO" id="GO:0007018">
    <property type="term" value="P:microtubule-based movement"/>
    <property type="evidence" value="ECO:0007669"/>
    <property type="project" value="InterPro"/>
</dbReference>
<dbReference type="GO" id="GO:0035974">
    <property type="term" value="C:meiotic spindle pole body"/>
    <property type="evidence" value="ECO:0007669"/>
    <property type="project" value="TreeGrafter"/>
</dbReference>
<gene>
    <name evidence="11" type="ORF">EJ08DRAFT_628634</name>
</gene>
<dbReference type="OrthoDB" id="27603at2759"/>
<evidence type="ECO:0000256" key="1">
    <source>
        <dbReference type="ARBA" id="ARBA00004245"/>
    </source>
</evidence>
<dbReference type="GO" id="GO:0005868">
    <property type="term" value="C:cytoplasmic dynein complex"/>
    <property type="evidence" value="ECO:0007669"/>
    <property type="project" value="InterPro"/>
</dbReference>
<evidence type="ECO:0000256" key="2">
    <source>
        <dbReference type="ARBA" id="ARBA00022448"/>
    </source>
</evidence>
<feature type="region of interest" description="Disordered" evidence="10">
    <location>
        <begin position="1"/>
        <end position="33"/>
    </location>
</feature>
<evidence type="ECO:0000313" key="11">
    <source>
        <dbReference type="EMBL" id="KAF2433466.1"/>
    </source>
</evidence>
<sequence>MASTSQRTSINPFATNTSDIPDQRKSQTAAAPRKEIWSSLLKSVSTGKRMPEKQLLLLGGTPETQREFLESLSTETPRTRRPQSRKAPIANQYALGYTYQDVLDADHEDVLARLSVYTVADPSLAFSSLLKPLLTPKTLPNTLIVILLDWGQPWNWIRHLRDWIRLLRTIMISLDDESKDIMEETIVEWRDRKRNSATEGSTSNDEPTLPLGPGEWDEPLGVPLCVVCQNADKMQQLETERSWKDEQFDFVGQYIRTILLKHGASLIYTMPSAPGSLQALIHSSLGIQSTLQKKELKHEVSNRDKTLVPPNWDSWGKIRLMADNFDVEAISKIWSLEIQLSEAQATAGADKEEVQFSSTPKPEPNGIDLYERRIRDPKKDALMPGLVRKPENGIETESREVQSFLAEQAEILENLRKEDEKEKLVKDAKKTPASYLSSTDDRRDVEEHIGPVQFNMGGIQVDADDMLKRLKDREATRTTDSEPKTPTGGAKVDQEAENKRLKDFFANLAKKPSSATNSPRRGGTDT</sequence>
<evidence type="ECO:0000256" key="3">
    <source>
        <dbReference type="ARBA" id="ARBA00022490"/>
    </source>
</evidence>
<dbReference type="AlphaFoldDB" id="A0A9P4NYL3"/>
<keyword evidence="4" id="KW-0493">Microtubule</keyword>
<evidence type="ECO:0000256" key="5">
    <source>
        <dbReference type="ARBA" id="ARBA00022741"/>
    </source>
</evidence>
<dbReference type="InterPro" id="IPR008467">
    <property type="entry name" value="Dynein1_light_intermed_chain"/>
</dbReference>
<feature type="region of interest" description="Disordered" evidence="10">
    <location>
        <begin position="469"/>
        <end position="526"/>
    </location>
</feature>
<dbReference type="GO" id="GO:0045504">
    <property type="term" value="F:dynein heavy chain binding"/>
    <property type="evidence" value="ECO:0007669"/>
    <property type="project" value="TreeGrafter"/>
</dbReference>
<dbReference type="Proteomes" id="UP000800235">
    <property type="component" value="Unassembled WGS sequence"/>
</dbReference>
<dbReference type="GO" id="GO:0005524">
    <property type="term" value="F:ATP binding"/>
    <property type="evidence" value="ECO:0007669"/>
    <property type="project" value="UniProtKB-KW"/>
</dbReference>
<feature type="region of interest" description="Disordered" evidence="10">
    <location>
        <begin position="349"/>
        <end position="368"/>
    </location>
</feature>
<protein>
    <submittedName>
        <fullName evidence="11">DLIC-domain-containing protein</fullName>
    </submittedName>
</protein>
<keyword evidence="8" id="KW-0505">Motor protein</keyword>
<keyword evidence="6" id="KW-0067">ATP-binding</keyword>
<feature type="compositionally biased region" description="Basic and acidic residues" evidence="10">
    <location>
        <begin position="492"/>
        <end position="503"/>
    </location>
</feature>
<reference evidence="11" key="1">
    <citation type="journal article" date="2020" name="Stud. Mycol.">
        <title>101 Dothideomycetes genomes: a test case for predicting lifestyles and emergence of pathogens.</title>
        <authorList>
            <person name="Haridas S."/>
            <person name="Albert R."/>
            <person name="Binder M."/>
            <person name="Bloem J."/>
            <person name="Labutti K."/>
            <person name="Salamov A."/>
            <person name="Andreopoulos B."/>
            <person name="Baker S."/>
            <person name="Barry K."/>
            <person name="Bills G."/>
            <person name="Bluhm B."/>
            <person name="Cannon C."/>
            <person name="Castanera R."/>
            <person name="Culley D."/>
            <person name="Daum C."/>
            <person name="Ezra D."/>
            <person name="Gonzalez J."/>
            <person name="Henrissat B."/>
            <person name="Kuo A."/>
            <person name="Liang C."/>
            <person name="Lipzen A."/>
            <person name="Lutzoni F."/>
            <person name="Magnuson J."/>
            <person name="Mondo S."/>
            <person name="Nolan M."/>
            <person name="Ohm R."/>
            <person name="Pangilinan J."/>
            <person name="Park H.-J."/>
            <person name="Ramirez L."/>
            <person name="Alfaro M."/>
            <person name="Sun H."/>
            <person name="Tritt A."/>
            <person name="Yoshinaga Y."/>
            <person name="Zwiers L.-H."/>
            <person name="Turgeon B."/>
            <person name="Goodwin S."/>
            <person name="Spatafora J."/>
            <person name="Crous P."/>
            <person name="Grigoriev I."/>
        </authorList>
    </citation>
    <scope>NUCLEOTIDE SEQUENCE</scope>
    <source>
        <strain evidence="11">CBS 130266</strain>
    </source>
</reference>
<keyword evidence="9" id="KW-0206">Cytoskeleton</keyword>
<comment type="subcellular location">
    <subcellularLocation>
        <location evidence="1">Cytoplasm</location>
        <location evidence="1">Cytoskeleton</location>
    </subcellularLocation>
</comment>
<evidence type="ECO:0000256" key="8">
    <source>
        <dbReference type="ARBA" id="ARBA00023175"/>
    </source>
</evidence>
<keyword evidence="3" id="KW-0963">Cytoplasm</keyword>
<comment type="caution">
    <text evidence="11">The sequence shown here is derived from an EMBL/GenBank/DDBJ whole genome shotgun (WGS) entry which is preliminary data.</text>
</comment>
<feature type="compositionally biased region" description="Polar residues" evidence="10">
    <location>
        <begin position="197"/>
        <end position="206"/>
    </location>
</feature>
<feature type="compositionally biased region" description="Basic and acidic residues" evidence="10">
    <location>
        <begin position="469"/>
        <end position="483"/>
    </location>
</feature>
<dbReference type="InterPro" id="IPR022780">
    <property type="entry name" value="Dynein_light_int_chain"/>
</dbReference>
<dbReference type="PANTHER" id="PTHR12688:SF0">
    <property type="entry name" value="DYNEIN LIGHT INTERMEDIATE CHAIN"/>
    <property type="match status" value="1"/>
</dbReference>
<dbReference type="GO" id="GO:0000226">
    <property type="term" value="P:microtubule cytoskeleton organization"/>
    <property type="evidence" value="ECO:0007669"/>
    <property type="project" value="TreeGrafter"/>
</dbReference>
<dbReference type="Pfam" id="PF05783">
    <property type="entry name" value="DLIC"/>
    <property type="match status" value="1"/>
</dbReference>
<proteinExistence type="predicted"/>
<keyword evidence="12" id="KW-1185">Reference proteome</keyword>
<dbReference type="PANTHER" id="PTHR12688">
    <property type="entry name" value="DYNEIN LIGHT INTERMEDIATE CHAIN"/>
    <property type="match status" value="1"/>
</dbReference>
<evidence type="ECO:0000256" key="9">
    <source>
        <dbReference type="ARBA" id="ARBA00023212"/>
    </source>
</evidence>
<dbReference type="EMBL" id="MU007020">
    <property type="protein sequence ID" value="KAF2433466.1"/>
    <property type="molecule type" value="Genomic_DNA"/>
</dbReference>
<keyword evidence="5" id="KW-0547">Nucleotide-binding</keyword>
<feature type="region of interest" description="Disordered" evidence="10">
    <location>
        <begin position="193"/>
        <end position="213"/>
    </location>
</feature>
<evidence type="ECO:0000256" key="7">
    <source>
        <dbReference type="ARBA" id="ARBA00023017"/>
    </source>
</evidence>
<keyword evidence="2" id="KW-0813">Transport</keyword>